<evidence type="ECO:0000259" key="3">
    <source>
        <dbReference type="PROSITE" id="PS50102"/>
    </source>
</evidence>
<feature type="domain" description="RRM" evidence="3">
    <location>
        <begin position="174"/>
        <end position="244"/>
    </location>
</feature>
<dbReference type="Gene3D" id="3.30.70.330">
    <property type="match status" value="1"/>
</dbReference>
<dbReference type="PROSITE" id="PS50102">
    <property type="entry name" value="RRM"/>
    <property type="match status" value="1"/>
</dbReference>
<protein>
    <recommendedName>
        <fullName evidence="3">RRM domain-containing protein</fullName>
    </recommendedName>
</protein>
<evidence type="ECO:0000256" key="1">
    <source>
        <dbReference type="PROSITE-ProRule" id="PRU00176"/>
    </source>
</evidence>
<dbReference type="SMART" id="SM00360">
    <property type="entry name" value="RRM"/>
    <property type="match status" value="1"/>
</dbReference>
<feature type="region of interest" description="Disordered" evidence="2">
    <location>
        <begin position="108"/>
        <end position="134"/>
    </location>
</feature>
<evidence type="ECO:0000256" key="2">
    <source>
        <dbReference type="SAM" id="MobiDB-lite"/>
    </source>
</evidence>
<evidence type="ECO:0000313" key="5">
    <source>
        <dbReference type="Proteomes" id="UP001178507"/>
    </source>
</evidence>
<dbReference type="GO" id="GO:0003723">
    <property type="term" value="F:RNA binding"/>
    <property type="evidence" value="ECO:0007669"/>
    <property type="project" value="UniProtKB-UniRule"/>
</dbReference>
<name>A0AA36HWJ2_9DINO</name>
<reference evidence="4" key="1">
    <citation type="submission" date="2023-08" db="EMBL/GenBank/DDBJ databases">
        <authorList>
            <person name="Chen Y."/>
            <person name="Shah S."/>
            <person name="Dougan E. K."/>
            <person name="Thang M."/>
            <person name="Chan C."/>
        </authorList>
    </citation>
    <scope>NUCLEOTIDE SEQUENCE</scope>
</reference>
<proteinExistence type="predicted"/>
<feature type="compositionally biased region" description="Low complexity" evidence="2">
    <location>
        <begin position="17"/>
        <end position="31"/>
    </location>
</feature>
<dbReference type="InterPro" id="IPR035979">
    <property type="entry name" value="RBD_domain_sf"/>
</dbReference>
<feature type="region of interest" description="Disordered" evidence="2">
    <location>
        <begin position="1"/>
        <end position="71"/>
    </location>
</feature>
<evidence type="ECO:0000313" key="4">
    <source>
        <dbReference type="EMBL" id="CAJ1376661.1"/>
    </source>
</evidence>
<dbReference type="EMBL" id="CAUJNA010000412">
    <property type="protein sequence ID" value="CAJ1376661.1"/>
    <property type="molecule type" value="Genomic_DNA"/>
</dbReference>
<comment type="caution">
    <text evidence="4">The sequence shown here is derived from an EMBL/GenBank/DDBJ whole genome shotgun (WGS) entry which is preliminary data.</text>
</comment>
<sequence>MAWSAQDRPDRRVVLQPRSSRSCSPSYSDYSDYSDDSDSTAGIPNAGSSIWDADEREEQAPPPGQWQMRGDPFGTHLPVHHMPVYPHALWPPMRASLVPRDILGHAAGSLPKLGGRPKRRALQEPKASQEGVADTLRKRAWKRLPDGPLEEEQRKRRQRHIVLEMPQLPNLKPRTVKVSNVPPSVSVKHLHELFESAVGKVTSSKEESAHVLLTFERSLHAAKAVELFCKGTIDGHIIEVELHD</sequence>
<organism evidence="4 5">
    <name type="scientific">Effrenium voratum</name>
    <dbReference type="NCBI Taxonomy" id="2562239"/>
    <lineage>
        <taxon>Eukaryota</taxon>
        <taxon>Sar</taxon>
        <taxon>Alveolata</taxon>
        <taxon>Dinophyceae</taxon>
        <taxon>Suessiales</taxon>
        <taxon>Symbiodiniaceae</taxon>
        <taxon>Effrenium</taxon>
    </lineage>
</organism>
<dbReference type="SUPFAM" id="SSF54928">
    <property type="entry name" value="RNA-binding domain, RBD"/>
    <property type="match status" value="1"/>
</dbReference>
<dbReference type="Proteomes" id="UP001178507">
    <property type="component" value="Unassembled WGS sequence"/>
</dbReference>
<gene>
    <name evidence="4" type="ORF">EVOR1521_LOCUS5669</name>
</gene>
<accession>A0AA36HWJ2</accession>
<dbReference type="AlphaFoldDB" id="A0AA36HWJ2"/>
<dbReference type="CDD" id="cd00590">
    <property type="entry name" value="RRM_SF"/>
    <property type="match status" value="1"/>
</dbReference>
<dbReference type="InterPro" id="IPR000504">
    <property type="entry name" value="RRM_dom"/>
</dbReference>
<keyword evidence="1" id="KW-0694">RNA-binding</keyword>
<keyword evidence="5" id="KW-1185">Reference proteome</keyword>
<dbReference type="InterPro" id="IPR012677">
    <property type="entry name" value="Nucleotide-bd_a/b_plait_sf"/>
</dbReference>